<evidence type="ECO:0000313" key="4">
    <source>
        <dbReference type="Proteomes" id="UP000813423"/>
    </source>
</evidence>
<evidence type="ECO:0000259" key="2">
    <source>
        <dbReference type="Pfam" id="PF14856"/>
    </source>
</evidence>
<dbReference type="Proteomes" id="UP000813423">
    <property type="component" value="Unassembled WGS sequence"/>
</dbReference>
<evidence type="ECO:0000256" key="1">
    <source>
        <dbReference type="SAM" id="MobiDB-lite"/>
    </source>
</evidence>
<name>A0A9P8NAI5_ASPFM</name>
<feature type="compositionally biased region" description="Polar residues" evidence="1">
    <location>
        <begin position="32"/>
        <end position="43"/>
    </location>
</feature>
<comment type="caution">
    <text evidence="3">The sequence shown here is derived from an EMBL/GenBank/DDBJ whole genome shotgun (WGS) entry which is preliminary data.</text>
</comment>
<proteinExistence type="predicted"/>
<evidence type="ECO:0000313" key="3">
    <source>
        <dbReference type="EMBL" id="KAH1896210.1"/>
    </source>
</evidence>
<gene>
    <name evidence="3" type="ORF">KXV57_001439</name>
</gene>
<feature type="domain" description="Ecp2 effector protein-like" evidence="2">
    <location>
        <begin position="116"/>
        <end position="176"/>
    </location>
</feature>
<sequence length="196" mass="21543">MILTRDQSACTNRMVTRTAVPPPTPATAGRWRTSTVRTSQLPASSAAPVSRRLRLQGLDQSGRLYTNVVNYPCIPHQAPNRCGDLTCRRPDQGRVLQCVGLHTGREEYPNTDGERKVEKAIGSQDQPVQFGSCAFGVQAQGTDGNVDFHIGVQDIVDIITDSVRQFGGLGRMVLRGVRSGDETVNGQQVEWELYLY</sequence>
<dbReference type="Pfam" id="PF14856">
    <property type="entry name" value="Hce2"/>
    <property type="match status" value="1"/>
</dbReference>
<accession>A0A9P8NAI5</accession>
<feature type="region of interest" description="Disordered" evidence="1">
    <location>
        <begin position="19"/>
        <end position="48"/>
    </location>
</feature>
<reference evidence="3" key="1">
    <citation type="submission" date="2021-08" db="EMBL/GenBank/DDBJ databases">
        <title>Global Aspergillus fumigatus from environmental and clinical sources.</title>
        <authorList>
            <person name="Barber A."/>
            <person name="Sae-Ong T."/>
        </authorList>
    </citation>
    <scope>NUCLEOTIDE SEQUENCE</scope>
    <source>
        <strain evidence="3">NRZ-2016-071</strain>
    </source>
</reference>
<organism evidence="3 4">
    <name type="scientific">Aspergillus fumigatus</name>
    <name type="common">Neosartorya fumigata</name>
    <dbReference type="NCBI Taxonomy" id="746128"/>
    <lineage>
        <taxon>Eukaryota</taxon>
        <taxon>Fungi</taxon>
        <taxon>Dikarya</taxon>
        <taxon>Ascomycota</taxon>
        <taxon>Pezizomycotina</taxon>
        <taxon>Eurotiomycetes</taxon>
        <taxon>Eurotiomycetidae</taxon>
        <taxon>Eurotiales</taxon>
        <taxon>Aspergillaceae</taxon>
        <taxon>Aspergillus</taxon>
        <taxon>Aspergillus subgen. Fumigati</taxon>
    </lineage>
</organism>
<dbReference type="InterPro" id="IPR029226">
    <property type="entry name" value="Ecp2-like"/>
</dbReference>
<protein>
    <recommendedName>
        <fullName evidence="2">Ecp2 effector protein-like domain-containing protein</fullName>
    </recommendedName>
</protein>
<dbReference type="AlphaFoldDB" id="A0A9P8NAI5"/>
<dbReference type="EMBL" id="JAIBSC010000126">
    <property type="protein sequence ID" value="KAH1896210.1"/>
    <property type="molecule type" value="Genomic_DNA"/>
</dbReference>